<evidence type="ECO:0000313" key="1">
    <source>
        <dbReference type="EMBL" id="CDX18578.1"/>
    </source>
</evidence>
<reference evidence="2" key="1">
    <citation type="submission" date="2014-08" db="EMBL/GenBank/DDBJ databases">
        <authorList>
            <person name="Moulin L."/>
        </authorList>
    </citation>
    <scope>NUCLEOTIDE SEQUENCE [LARGE SCALE GENOMIC DNA]</scope>
</reference>
<dbReference type="EMBL" id="CCMZ01000021">
    <property type="protein sequence ID" value="CDX18578.1"/>
    <property type="molecule type" value="Genomic_DNA"/>
</dbReference>
<evidence type="ECO:0000313" key="2">
    <source>
        <dbReference type="Proteomes" id="UP000045285"/>
    </source>
</evidence>
<keyword evidence="2" id="KW-1185">Reference proteome</keyword>
<protein>
    <submittedName>
        <fullName evidence="1">Uncharacterized protein</fullName>
    </submittedName>
</protein>
<organism evidence="1 2">
    <name type="scientific">Mesorhizobium plurifarium</name>
    <dbReference type="NCBI Taxonomy" id="69974"/>
    <lineage>
        <taxon>Bacteria</taxon>
        <taxon>Pseudomonadati</taxon>
        <taxon>Pseudomonadota</taxon>
        <taxon>Alphaproteobacteria</taxon>
        <taxon>Hyphomicrobiales</taxon>
        <taxon>Phyllobacteriaceae</taxon>
        <taxon>Mesorhizobium</taxon>
    </lineage>
</organism>
<dbReference type="AlphaFoldDB" id="A0A090DPX3"/>
<proteinExistence type="predicted"/>
<name>A0A090DPX3_MESPL</name>
<dbReference type="Proteomes" id="UP000045285">
    <property type="component" value="Unassembled WGS sequence"/>
</dbReference>
<gene>
    <name evidence="1" type="ORF">MPL3356_280043</name>
</gene>
<sequence>MRNSSVRLSSRAAWASRYRHPVGHTRKSHKIDYGTKTLGAGQGIAATFAIGDKLRGLAAGAAFTNSSY</sequence>
<accession>A0A090DPX3</accession>